<evidence type="ECO:0000313" key="3">
    <source>
        <dbReference type="Proteomes" id="UP001152622"/>
    </source>
</evidence>
<keyword evidence="3" id="KW-1185">Reference proteome</keyword>
<comment type="caution">
    <text evidence="2">The sequence shown here is derived from an EMBL/GenBank/DDBJ whole genome shotgun (WGS) entry which is preliminary data.</text>
</comment>
<reference evidence="2" key="1">
    <citation type="journal article" date="2023" name="Science">
        <title>Genome structures resolve the early diversification of teleost fishes.</title>
        <authorList>
            <person name="Parey E."/>
            <person name="Louis A."/>
            <person name="Montfort J."/>
            <person name="Bouchez O."/>
            <person name="Roques C."/>
            <person name="Iampietro C."/>
            <person name="Lluch J."/>
            <person name="Castinel A."/>
            <person name="Donnadieu C."/>
            <person name="Desvignes T."/>
            <person name="Floi Bucao C."/>
            <person name="Jouanno E."/>
            <person name="Wen M."/>
            <person name="Mejri S."/>
            <person name="Dirks R."/>
            <person name="Jansen H."/>
            <person name="Henkel C."/>
            <person name="Chen W.J."/>
            <person name="Zahm M."/>
            <person name="Cabau C."/>
            <person name="Klopp C."/>
            <person name="Thompson A.W."/>
            <person name="Robinson-Rechavi M."/>
            <person name="Braasch I."/>
            <person name="Lecointre G."/>
            <person name="Bobe J."/>
            <person name="Postlethwait J.H."/>
            <person name="Berthelot C."/>
            <person name="Roest Crollius H."/>
            <person name="Guiguen Y."/>
        </authorList>
    </citation>
    <scope>NUCLEOTIDE SEQUENCE</scope>
    <source>
        <strain evidence="2">WJC10195</strain>
    </source>
</reference>
<feature type="region of interest" description="Disordered" evidence="1">
    <location>
        <begin position="1"/>
        <end position="45"/>
    </location>
</feature>
<name>A0A9Q1GF01_SYNKA</name>
<protein>
    <submittedName>
        <fullName evidence="2">Uncharacterized protein</fullName>
    </submittedName>
</protein>
<gene>
    <name evidence="2" type="ORF">SKAU_G00038490</name>
</gene>
<dbReference type="Proteomes" id="UP001152622">
    <property type="component" value="Chromosome 1"/>
</dbReference>
<evidence type="ECO:0000313" key="2">
    <source>
        <dbReference type="EMBL" id="KAJ8383071.1"/>
    </source>
</evidence>
<sequence length="95" mass="10125">MGINWRRLGTAGDRRDQREGWACRKPAARPTSRAAGPSPAVDSFDSAVDTGTAVLSSSQPERNYVHNRQVLQAATSASDSATGYARQAPSRPALL</sequence>
<dbReference type="EMBL" id="JAINUF010000001">
    <property type="protein sequence ID" value="KAJ8383071.1"/>
    <property type="molecule type" value="Genomic_DNA"/>
</dbReference>
<evidence type="ECO:0000256" key="1">
    <source>
        <dbReference type="SAM" id="MobiDB-lite"/>
    </source>
</evidence>
<dbReference type="AlphaFoldDB" id="A0A9Q1GF01"/>
<proteinExistence type="predicted"/>
<accession>A0A9Q1GF01</accession>
<organism evidence="2 3">
    <name type="scientific">Synaphobranchus kaupii</name>
    <name type="common">Kaup's arrowtooth eel</name>
    <dbReference type="NCBI Taxonomy" id="118154"/>
    <lineage>
        <taxon>Eukaryota</taxon>
        <taxon>Metazoa</taxon>
        <taxon>Chordata</taxon>
        <taxon>Craniata</taxon>
        <taxon>Vertebrata</taxon>
        <taxon>Euteleostomi</taxon>
        <taxon>Actinopterygii</taxon>
        <taxon>Neopterygii</taxon>
        <taxon>Teleostei</taxon>
        <taxon>Anguilliformes</taxon>
        <taxon>Synaphobranchidae</taxon>
        <taxon>Synaphobranchus</taxon>
    </lineage>
</organism>
<feature type="region of interest" description="Disordered" evidence="1">
    <location>
        <begin position="75"/>
        <end position="95"/>
    </location>
</feature>
<feature type="compositionally biased region" description="Basic and acidic residues" evidence="1">
    <location>
        <begin position="12"/>
        <end position="22"/>
    </location>
</feature>